<dbReference type="Pfam" id="PF07883">
    <property type="entry name" value="Cupin_2"/>
    <property type="match status" value="1"/>
</dbReference>
<organism evidence="3 4">
    <name type="scientific">Aminobacter aganoensis</name>
    <dbReference type="NCBI Taxonomy" id="83264"/>
    <lineage>
        <taxon>Bacteria</taxon>
        <taxon>Pseudomonadati</taxon>
        <taxon>Pseudomonadota</taxon>
        <taxon>Alphaproteobacteria</taxon>
        <taxon>Hyphomicrobiales</taxon>
        <taxon>Phyllobacteriaceae</taxon>
        <taxon>Aminobacter</taxon>
    </lineage>
</organism>
<dbReference type="InterPro" id="IPR014710">
    <property type="entry name" value="RmlC-like_jellyroll"/>
</dbReference>
<dbReference type="GO" id="GO:0003677">
    <property type="term" value="F:DNA binding"/>
    <property type="evidence" value="ECO:0007669"/>
    <property type="project" value="UniProtKB-KW"/>
</dbReference>
<dbReference type="InterPro" id="IPR010982">
    <property type="entry name" value="Lambda_DNA-bd_dom_sf"/>
</dbReference>
<dbReference type="GO" id="GO:0005829">
    <property type="term" value="C:cytosol"/>
    <property type="evidence" value="ECO:0007669"/>
    <property type="project" value="TreeGrafter"/>
</dbReference>
<dbReference type="InterPro" id="IPR050807">
    <property type="entry name" value="TransReg_Diox_bact_type"/>
</dbReference>
<dbReference type="InterPro" id="IPR013096">
    <property type="entry name" value="Cupin_2"/>
</dbReference>
<proteinExistence type="predicted"/>
<dbReference type="PANTHER" id="PTHR46797:SF1">
    <property type="entry name" value="METHYLPHOSPHONATE SYNTHASE"/>
    <property type="match status" value="1"/>
</dbReference>
<dbReference type="CDD" id="cd00093">
    <property type="entry name" value="HTH_XRE"/>
    <property type="match status" value="1"/>
</dbReference>
<dbReference type="RefSeq" id="WP_055975728.1">
    <property type="nucleotide sequence ID" value="NZ_BAABEG010000004.1"/>
</dbReference>
<dbReference type="EMBL" id="JACHOU010000022">
    <property type="protein sequence ID" value="MBB6357313.1"/>
    <property type="molecule type" value="Genomic_DNA"/>
</dbReference>
<dbReference type="InterPro" id="IPR011051">
    <property type="entry name" value="RmlC_Cupin_sf"/>
</dbReference>
<dbReference type="Gene3D" id="2.60.120.10">
    <property type="entry name" value="Jelly Rolls"/>
    <property type="match status" value="1"/>
</dbReference>
<keyword evidence="4" id="KW-1185">Reference proteome</keyword>
<dbReference type="SMART" id="SM00530">
    <property type="entry name" value="HTH_XRE"/>
    <property type="match status" value="1"/>
</dbReference>
<sequence length="190" mass="20560">MSKNPPTPKSAPKFGRLIKERRRQLNVTLESLAESVELTKSFLSGIENDKTSPSVASLVRLCDALGLSIGDLFNSTASTVVRADERPRVNFGGTGVIDHLLTASNSARLQALWTVIEPLGTGGDKLYSLRADEEFIHVVSGTLAVIVEDQSYELGAGDSMTFDPRLLHTFSNPSATERTVAIFVMTPRPS</sequence>
<name>A0A7X0KNM2_9HYPH</name>
<evidence type="ECO:0000256" key="1">
    <source>
        <dbReference type="ARBA" id="ARBA00023125"/>
    </source>
</evidence>
<gene>
    <name evidence="3" type="ORF">GGR00_005134</name>
</gene>
<dbReference type="AlphaFoldDB" id="A0A7X0KNM2"/>
<reference evidence="3 4" key="1">
    <citation type="submission" date="2020-08" db="EMBL/GenBank/DDBJ databases">
        <title>Genomic Encyclopedia of Type Strains, Phase IV (KMG-IV): sequencing the most valuable type-strain genomes for metagenomic binning, comparative biology and taxonomic classification.</title>
        <authorList>
            <person name="Goeker M."/>
        </authorList>
    </citation>
    <scope>NUCLEOTIDE SEQUENCE [LARGE SCALE GENOMIC DNA]</scope>
    <source>
        <strain evidence="3 4">DSM 7051</strain>
    </source>
</reference>
<dbReference type="SUPFAM" id="SSF47413">
    <property type="entry name" value="lambda repressor-like DNA-binding domains"/>
    <property type="match status" value="1"/>
</dbReference>
<comment type="caution">
    <text evidence="3">The sequence shown here is derived from an EMBL/GenBank/DDBJ whole genome shotgun (WGS) entry which is preliminary data.</text>
</comment>
<evidence type="ECO:0000259" key="2">
    <source>
        <dbReference type="PROSITE" id="PS50943"/>
    </source>
</evidence>
<evidence type="ECO:0000313" key="4">
    <source>
        <dbReference type="Proteomes" id="UP000536262"/>
    </source>
</evidence>
<keyword evidence="1" id="KW-0238">DNA-binding</keyword>
<accession>A0A7X0KNM2</accession>
<protein>
    <submittedName>
        <fullName evidence="3">Transcriptional regulator with XRE-family HTH domain</fullName>
    </submittedName>
</protein>
<dbReference type="CDD" id="cd02209">
    <property type="entry name" value="cupin_XRE_C"/>
    <property type="match status" value="1"/>
</dbReference>
<dbReference type="InterPro" id="IPR001387">
    <property type="entry name" value="Cro/C1-type_HTH"/>
</dbReference>
<dbReference type="Pfam" id="PF01381">
    <property type="entry name" value="HTH_3"/>
    <property type="match status" value="1"/>
</dbReference>
<evidence type="ECO:0000313" key="3">
    <source>
        <dbReference type="EMBL" id="MBB6357313.1"/>
    </source>
</evidence>
<dbReference type="GO" id="GO:0003700">
    <property type="term" value="F:DNA-binding transcription factor activity"/>
    <property type="evidence" value="ECO:0007669"/>
    <property type="project" value="TreeGrafter"/>
</dbReference>
<dbReference type="PANTHER" id="PTHR46797">
    <property type="entry name" value="HTH-TYPE TRANSCRIPTIONAL REGULATOR"/>
    <property type="match status" value="1"/>
</dbReference>
<dbReference type="Proteomes" id="UP000536262">
    <property type="component" value="Unassembled WGS sequence"/>
</dbReference>
<dbReference type="PROSITE" id="PS50943">
    <property type="entry name" value="HTH_CROC1"/>
    <property type="match status" value="1"/>
</dbReference>
<feature type="domain" description="HTH cro/C1-type" evidence="2">
    <location>
        <begin position="18"/>
        <end position="72"/>
    </location>
</feature>
<dbReference type="SUPFAM" id="SSF51182">
    <property type="entry name" value="RmlC-like cupins"/>
    <property type="match status" value="1"/>
</dbReference>
<dbReference type="Gene3D" id="1.10.260.40">
    <property type="entry name" value="lambda repressor-like DNA-binding domains"/>
    <property type="match status" value="1"/>
</dbReference>